<sequence length="280" mass="31204">MGDQLENIPYPSMISFVLILVGGCIMTGTLYEAVRRTDTYFRSTFYPIDGFSYAQTVSVIITPITVVLAAALLAFGCLATGATREKIYRGNRSILSGRGAALVFLALAHLSCLCWLALMCGLMFPATGWLVMDRVCAEEWRYWLDIDGEKTNAKFFNYFRFNLTHYGIYKKLYNFNPSLKYNETITTATAFQNFCSNVNTIGPLYMFALGGAMFVLFGLFCFIGALSANYTKLKYTQDLTQYRTAKQPEVEPAETEYLQAAGYAPSIAGHGPSDSIVYSQ</sequence>
<dbReference type="WBParaSite" id="maker-uti_cns_0004977-snap-gene-0.3-mRNA-1">
    <property type="protein sequence ID" value="maker-uti_cns_0004977-snap-gene-0.3-mRNA-1"/>
    <property type="gene ID" value="maker-uti_cns_0004977-snap-gene-0.3"/>
</dbReference>
<feature type="transmembrane region" description="Helical" evidence="1">
    <location>
        <begin position="51"/>
        <end position="79"/>
    </location>
</feature>
<name>A0A1I8H8I2_9PLAT</name>
<dbReference type="PANTHER" id="PTHR11683:SF12">
    <property type="entry name" value="M6, ISOFORM F"/>
    <property type="match status" value="1"/>
</dbReference>
<evidence type="ECO:0000256" key="1">
    <source>
        <dbReference type="SAM" id="Phobius"/>
    </source>
</evidence>
<dbReference type="GO" id="GO:0031175">
    <property type="term" value="P:neuron projection development"/>
    <property type="evidence" value="ECO:0007669"/>
    <property type="project" value="TreeGrafter"/>
</dbReference>
<dbReference type="PANTHER" id="PTHR11683">
    <property type="entry name" value="MYELIN PROTEOLIPID"/>
    <property type="match status" value="1"/>
</dbReference>
<dbReference type="Proteomes" id="UP000095280">
    <property type="component" value="Unplaced"/>
</dbReference>
<keyword evidence="1" id="KW-0812">Transmembrane</keyword>
<dbReference type="Pfam" id="PF01275">
    <property type="entry name" value="Myelin_PLP"/>
    <property type="match status" value="1"/>
</dbReference>
<dbReference type="InterPro" id="IPR001614">
    <property type="entry name" value="Myelin_PLP"/>
</dbReference>
<keyword evidence="2" id="KW-1185">Reference proteome</keyword>
<reference evidence="3 4" key="1">
    <citation type="submission" date="2016-11" db="UniProtKB">
        <authorList>
            <consortium name="WormBaseParasite"/>
        </authorList>
    </citation>
    <scope>IDENTIFICATION</scope>
</reference>
<keyword evidence="1" id="KW-1133">Transmembrane helix</keyword>
<evidence type="ECO:0000313" key="2">
    <source>
        <dbReference type="Proteomes" id="UP000095280"/>
    </source>
</evidence>
<evidence type="ECO:0000313" key="3">
    <source>
        <dbReference type="WBParaSite" id="maker-uti_cns_0004977-snap-gene-0.3-mRNA-1"/>
    </source>
</evidence>
<evidence type="ECO:0000313" key="4">
    <source>
        <dbReference type="WBParaSite" id="maker-uti_cns_0008569-snap-gene-0.7-mRNA-1"/>
    </source>
</evidence>
<feature type="transmembrane region" description="Helical" evidence="1">
    <location>
        <begin position="100"/>
        <end position="124"/>
    </location>
</feature>
<dbReference type="GO" id="GO:0005886">
    <property type="term" value="C:plasma membrane"/>
    <property type="evidence" value="ECO:0007669"/>
    <property type="project" value="TreeGrafter"/>
</dbReference>
<organism evidence="2 3">
    <name type="scientific">Macrostomum lignano</name>
    <dbReference type="NCBI Taxonomy" id="282301"/>
    <lineage>
        <taxon>Eukaryota</taxon>
        <taxon>Metazoa</taxon>
        <taxon>Spiralia</taxon>
        <taxon>Lophotrochozoa</taxon>
        <taxon>Platyhelminthes</taxon>
        <taxon>Rhabditophora</taxon>
        <taxon>Macrostomorpha</taxon>
        <taxon>Macrostomida</taxon>
        <taxon>Macrostomidae</taxon>
        <taxon>Macrostomum</taxon>
    </lineage>
</organism>
<feature type="transmembrane region" description="Helical" evidence="1">
    <location>
        <begin position="204"/>
        <end position="226"/>
    </location>
</feature>
<proteinExistence type="predicted"/>
<keyword evidence="1" id="KW-0472">Membrane</keyword>
<dbReference type="AlphaFoldDB" id="A0A1I8H8I2"/>
<feature type="transmembrane region" description="Helical" evidence="1">
    <location>
        <begin position="12"/>
        <end position="31"/>
    </location>
</feature>
<accession>A0A1I8H8I2</accession>
<dbReference type="WBParaSite" id="maker-uti_cns_0008569-snap-gene-0.7-mRNA-1">
    <property type="protein sequence ID" value="maker-uti_cns_0008569-snap-gene-0.7-mRNA-1"/>
    <property type="gene ID" value="maker-uti_cns_0008569-snap-gene-0.7"/>
</dbReference>
<protein>
    <submittedName>
        <fullName evidence="3 4">Neuronal membrane glycoprotein M6-b</fullName>
    </submittedName>
</protein>